<dbReference type="PROSITE" id="PS00522">
    <property type="entry name" value="DNA_POLYMERASE_X"/>
    <property type="match status" value="1"/>
</dbReference>
<evidence type="ECO:0000256" key="14">
    <source>
        <dbReference type="ARBA" id="ARBA00023125"/>
    </source>
</evidence>
<dbReference type="Gene3D" id="1.10.150.110">
    <property type="entry name" value="DNA polymerase beta, N-terminal domain-like"/>
    <property type="match status" value="1"/>
</dbReference>
<evidence type="ECO:0000256" key="1">
    <source>
        <dbReference type="ARBA" id="ARBA00001936"/>
    </source>
</evidence>
<dbReference type="GO" id="GO:0005634">
    <property type="term" value="C:nucleus"/>
    <property type="evidence" value="ECO:0007669"/>
    <property type="project" value="UniProtKB-SubCell"/>
</dbReference>
<dbReference type="FunFam" id="3.30.210.10:FF:000006">
    <property type="entry name" value="DNA polymerase"/>
    <property type="match status" value="1"/>
</dbReference>
<evidence type="ECO:0000256" key="16">
    <source>
        <dbReference type="ARBA" id="ARBA00023211"/>
    </source>
</evidence>
<keyword evidence="16" id="KW-0464">Manganese</keyword>
<keyword evidence="15" id="KW-0234">DNA repair</keyword>
<feature type="compositionally biased region" description="Polar residues" evidence="20">
    <location>
        <begin position="361"/>
        <end position="374"/>
    </location>
</feature>
<evidence type="ECO:0000256" key="17">
    <source>
        <dbReference type="ARBA" id="ARBA00023239"/>
    </source>
</evidence>
<dbReference type="GO" id="GO:0046872">
    <property type="term" value="F:metal ion binding"/>
    <property type="evidence" value="ECO:0007669"/>
    <property type="project" value="UniProtKB-KW"/>
</dbReference>
<dbReference type="FunFam" id="1.10.150.110:FF:000006">
    <property type="entry name" value="DNA polymerase"/>
    <property type="match status" value="1"/>
</dbReference>
<evidence type="ECO:0000313" key="23">
    <source>
        <dbReference type="Proteomes" id="UP001367508"/>
    </source>
</evidence>
<feature type="region of interest" description="Disordered" evidence="20">
    <location>
        <begin position="225"/>
        <end position="249"/>
    </location>
</feature>
<dbReference type="CDD" id="cd03784">
    <property type="entry name" value="GT1_Gtf-like"/>
    <property type="match status" value="1"/>
</dbReference>
<evidence type="ECO:0000256" key="8">
    <source>
        <dbReference type="ARBA" id="ARBA00022679"/>
    </source>
</evidence>
<dbReference type="Gene3D" id="1.10.150.20">
    <property type="entry name" value="5' to 3' exonuclease, C-terminal subdomain"/>
    <property type="match status" value="1"/>
</dbReference>
<dbReference type="SUPFAM" id="SSF81301">
    <property type="entry name" value="Nucleotidyltransferase"/>
    <property type="match status" value="1"/>
</dbReference>
<organism evidence="22 23">
    <name type="scientific">Canavalia gladiata</name>
    <name type="common">Sword bean</name>
    <name type="synonym">Dolichos gladiatus</name>
    <dbReference type="NCBI Taxonomy" id="3824"/>
    <lineage>
        <taxon>Eukaryota</taxon>
        <taxon>Viridiplantae</taxon>
        <taxon>Streptophyta</taxon>
        <taxon>Embryophyta</taxon>
        <taxon>Tracheophyta</taxon>
        <taxon>Spermatophyta</taxon>
        <taxon>Magnoliopsida</taxon>
        <taxon>eudicotyledons</taxon>
        <taxon>Gunneridae</taxon>
        <taxon>Pentapetalae</taxon>
        <taxon>rosids</taxon>
        <taxon>fabids</taxon>
        <taxon>Fabales</taxon>
        <taxon>Fabaceae</taxon>
        <taxon>Papilionoideae</taxon>
        <taxon>50 kb inversion clade</taxon>
        <taxon>NPAAA clade</taxon>
        <taxon>indigoferoid/millettioid clade</taxon>
        <taxon>Phaseoleae</taxon>
        <taxon>Canavalia</taxon>
    </lineage>
</organism>
<evidence type="ECO:0000256" key="5">
    <source>
        <dbReference type="ARBA" id="ARBA00012417"/>
    </source>
</evidence>
<dbReference type="GO" id="GO:0003677">
    <property type="term" value="F:DNA binding"/>
    <property type="evidence" value="ECO:0007669"/>
    <property type="project" value="UniProtKB-KW"/>
</dbReference>
<dbReference type="InterPro" id="IPR018944">
    <property type="entry name" value="DNA_pol_lambd_fingers_domain"/>
</dbReference>
<keyword evidence="18" id="KW-0539">Nucleus</keyword>
<feature type="region of interest" description="Disordered" evidence="20">
    <location>
        <begin position="348"/>
        <end position="441"/>
    </location>
</feature>
<feature type="domain" description="BRCT" evidence="21">
    <location>
        <begin position="250"/>
        <end position="344"/>
    </location>
</feature>
<dbReference type="InterPro" id="IPR001357">
    <property type="entry name" value="BRCT_dom"/>
</dbReference>
<keyword evidence="23" id="KW-1185">Reference proteome</keyword>
<evidence type="ECO:0000256" key="18">
    <source>
        <dbReference type="ARBA" id="ARBA00023242"/>
    </source>
</evidence>
<keyword evidence="8" id="KW-0808">Transferase</keyword>
<dbReference type="InterPro" id="IPR035595">
    <property type="entry name" value="UDP_glycos_trans_CS"/>
</dbReference>
<dbReference type="InterPro" id="IPR002008">
    <property type="entry name" value="DNA_pol_X_beta-like"/>
</dbReference>
<dbReference type="FunFam" id="3.40.50.10190:FF:000031">
    <property type="entry name" value="DNA polymerase"/>
    <property type="match status" value="1"/>
</dbReference>
<dbReference type="InterPro" id="IPR010996">
    <property type="entry name" value="HHH_MUS81"/>
</dbReference>
<dbReference type="InterPro" id="IPR037160">
    <property type="entry name" value="DNA_Pol_thumb_sf"/>
</dbReference>
<dbReference type="SUPFAM" id="SSF47802">
    <property type="entry name" value="DNA polymerase beta, N-terminal domain-like"/>
    <property type="match status" value="1"/>
</dbReference>
<name>A0AAN9JZJ7_CANGL</name>
<dbReference type="InterPro" id="IPR002213">
    <property type="entry name" value="UDP_glucos_trans"/>
</dbReference>
<comment type="caution">
    <text evidence="22">The sequence shown here is derived from an EMBL/GenBank/DDBJ whole genome shotgun (WGS) entry which is preliminary data.</text>
</comment>
<evidence type="ECO:0000256" key="19">
    <source>
        <dbReference type="ARBA" id="ARBA00049244"/>
    </source>
</evidence>
<evidence type="ECO:0000256" key="10">
    <source>
        <dbReference type="ARBA" id="ARBA00022705"/>
    </source>
</evidence>
<dbReference type="Pfam" id="PF14791">
    <property type="entry name" value="DNA_pol_B_thumb"/>
    <property type="match status" value="1"/>
</dbReference>
<dbReference type="GO" id="GO:0006303">
    <property type="term" value="P:double-strand break repair via nonhomologous end joining"/>
    <property type="evidence" value="ECO:0007669"/>
    <property type="project" value="TreeGrafter"/>
</dbReference>
<dbReference type="Gene3D" id="3.40.50.2000">
    <property type="entry name" value="Glycogen Phosphorylase B"/>
    <property type="match status" value="2"/>
</dbReference>
<dbReference type="FunFam" id="3.30.460.10:FF:000029">
    <property type="entry name" value="DNA polymerase"/>
    <property type="match status" value="1"/>
</dbReference>
<dbReference type="Gene3D" id="3.30.210.10">
    <property type="entry name" value="DNA polymerase, thumb domain"/>
    <property type="match status" value="1"/>
</dbReference>
<evidence type="ECO:0000256" key="13">
    <source>
        <dbReference type="ARBA" id="ARBA00022932"/>
    </source>
</evidence>
<comment type="subcellular location">
    <subcellularLocation>
        <location evidence="2">Nucleus</location>
    </subcellularLocation>
</comment>
<dbReference type="PANTHER" id="PTHR11276">
    <property type="entry name" value="DNA POLYMERASE TYPE-X FAMILY MEMBER"/>
    <property type="match status" value="1"/>
</dbReference>
<evidence type="ECO:0000256" key="3">
    <source>
        <dbReference type="ARBA" id="ARBA00008323"/>
    </source>
</evidence>
<dbReference type="AlphaFoldDB" id="A0AAN9JZJ7"/>
<evidence type="ECO:0000256" key="12">
    <source>
        <dbReference type="ARBA" id="ARBA00022763"/>
    </source>
</evidence>
<dbReference type="InterPro" id="IPR036420">
    <property type="entry name" value="BRCT_dom_sf"/>
</dbReference>
<comment type="cofactor">
    <cofactor evidence="1">
        <name>Mn(2+)</name>
        <dbReference type="ChEBI" id="CHEBI:29035"/>
    </cofactor>
</comment>
<dbReference type="GO" id="GO:0006260">
    <property type="term" value="P:DNA replication"/>
    <property type="evidence" value="ECO:0007669"/>
    <property type="project" value="UniProtKB-KW"/>
</dbReference>
<dbReference type="FunFam" id="3.40.50.2000:FF:000019">
    <property type="entry name" value="Glycosyltransferase"/>
    <property type="match status" value="1"/>
</dbReference>
<evidence type="ECO:0000313" key="22">
    <source>
        <dbReference type="EMBL" id="KAK7307198.1"/>
    </source>
</evidence>
<comment type="catalytic activity">
    <reaction evidence="19">
        <text>DNA(n) + a 2'-deoxyribonucleoside 5'-triphosphate = DNA(n+1) + diphosphate</text>
        <dbReference type="Rhea" id="RHEA:22508"/>
        <dbReference type="Rhea" id="RHEA-COMP:17339"/>
        <dbReference type="Rhea" id="RHEA-COMP:17340"/>
        <dbReference type="ChEBI" id="CHEBI:33019"/>
        <dbReference type="ChEBI" id="CHEBI:61560"/>
        <dbReference type="ChEBI" id="CHEBI:173112"/>
        <dbReference type="EC" id="2.7.7.7"/>
    </reaction>
</comment>
<dbReference type="FunFam" id="1.10.150.20:FF:000010">
    <property type="entry name" value="DNA polymerase lambda"/>
    <property type="match status" value="1"/>
</dbReference>
<keyword evidence="9" id="KW-0548">Nucleotidyltransferase</keyword>
<evidence type="ECO:0000259" key="21">
    <source>
        <dbReference type="PROSITE" id="PS50172"/>
    </source>
</evidence>
<evidence type="ECO:0000256" key="4">
    <source>
        <dbReference type="ARBA" id="ARBA00009995"/>
    </source>
</evidence>
<reference evidence="22 23" key="1">
    <citation type="submission" date="2024-01" db="EMBL/GenBank/DDBJ databases">
        <title>The genomes of 5 underutilized Papilionoideae crops provide insights into root nodulation and disease resistanc.</title>
        <authorList>
            <person name="Jiang F."/>
        </authorList>
    </citation>
    <scope>NUCLEOTIDE SEQUENCE [LARGE SCALE GENOMIC DNA]</scope>
    <source>
        <strain evidence="22">LVBAO_FW01</strain>
        <tissue evidence="22">Leaves</tissue>
    </source>
</reference>
<evidence type="ECO:0000256" key="6">
    <source>
        <dbReference type="ARBA" id="ARBA00016513"/>
    </source>
</evidence>
<dbReference type="Pfam" id="PF00201">
    <property type="entry name" value="UDPGT"/>
    <property type="match status" value="1"/>
</dbReference>
<evidence type="ECO:0000256" key="11">
    <source>
        <dbReference type="ARBA" id="ARBA00022723"/>
    </source>
</evidence>
<keyword evidence="7" id="KW-0237">DNA synthesis</keyword>
<dbReference type="Gene3D" id="3.30.460.10">
    <property type="entry name" value="Beta Polymerase, domain 2"/>
    <property type="match status" value="1"/>
</dbReference>
<dbReference type="SMART" id="SM00483">
    <property type="entry name" value="POLXc"/>
    <property type="match status" value="1"/>
</dbReference>
<dbReference type="PRINTS" id="PR00870">
    <property type="entry name" value="DNAPOLXBETA"/>
</dbReference>
<comment type="similarity">
    <text evidence="3">Belongs to the DNA polymerase type-X family.</text>
</comment>
<dbReference type="PANTHER" id="PTHR11276:SF41">
    <property type="entry name" value="DNA POLYMERASE LAMBDA"/>
    <property type="match status" value="1"/>
</dbReference>
<evidence type="ECO:0000256" key="20">
    <source>
        <dbReference type="SAM" id="MobiDB-lite"/>
    </source>
</evidence>
<dbReference type="InterPro" id="IPR022312">
    <property type="entry name" value="DNA_pol_X"/>
</dbReference>
<gene>
    <name evidence="22" type="ORF">VNO77_40034</name>
</gene>
<evidence type="ECO:0000256" key="9">
    <source>
        <dbReference type="ARBA" id="ARBA00022695"/>
    </source>
</evidence>
<dbReference type="Pfam" id="PF10391">
    <property type="entry name" value="DNA_pol_lambd_f"/>
    <property type="match status" value="1"/>
</dbReference>
<dbReference type="GO" id="GO:0003887">
    <property type="term" value="F:DNA-directed DNA polymerase activity"/>
    <property type="evidence" value="ECO:0007669"/>
    <property type="project" value="UniProtKB-KW"/>
</dbReference>
<dbReference type="InterPro" id="IPR002054">
    <property type="entry name" value="DNA-dir_DNA_pol_X"/>
</dbReference>
<proteinExistence type="inferred from homology"/>
<evidence type="ECO:0000256" key="2">
    <source>
        <dbReference type="ARBA" id="ARBA00004123"/>
    </source>
</evidence>
<dbReference type="InterPro" id="IPR043519">
    <property type="entry name" value="NT_sf"/>
</dbReference>
<comment type="similarity">
    <text evidence="4">Belongs to the UDP-glycosyltransferase family.</text>
</comment>
<sequence length="773" mass="87639">MVPSAYLDGRIKGDKGYGASLWKPLSEECSKWLEAKEPKSVVYMSFGSMVSLTAEQMEEVAWGLKESGVSFLWVLRESEQSKLPNGYRDLVKDKGLIVTWCNQLELLAHQATGCFVTHCGWNSTLETLSLGVPVVCLPQWTDQLPDAKYLEEIWKVGVWPKEDEKGVVRKQEFVKSLKIVMEGERSQEIRNNAAKWKKLAKEAVDEGGNSDKHINDFVTYLMNADQNGKHKQNPRKMAPKSKPSKKAECDPHGMFAEMVVLLITKGVQPRRLQIWKERLLQMGAAIEERLSKRVTHVFAMHSNALLQQLERERLSRFKGKILLYQWLEDCLKSGEKLSEDMYVLKLDPQSEHIPEKPLDSEPTNGRTSSNPQQSHNKKVKLSSEDMKIVNLENNDGRSENALFSSTSTSSSHGEVDSLSYGSTKPQHLDAENEASSLPYSPPDLNKNITEIFGKLVNIYRALGDDRRSFSYYKAIAVIEKLPFKIESADQIKNLPSIGKSMKDHIQEIITTGKLSKLEHFETDEKVRTISVFGEVWGIGPSTALKLYEKGHRTLDDLRNDDSLSNAQKLGLKYFDDIRQRIPRHEVQEMECILQKVGEDVLPGVVIVCGGSYRRGKATCGDIDIIITHPDGKSHKGFLPKFVKHLKDMNFLREDLIFSTHSEEGTDSGVDTYFGFCTYPGRELRHRIDLKVYPRDIYAFGLIAWTGNDVLNRRLRLLAESKGFLLDDTGLFPITQGSSGKRGAKGSASLKFYTEKEVFDFLDFPWLEPHERNL</sequence>
<dbReference type="Proteomes" id="UP001367508">
    <property type="component" value="Unassembled WGS sequence"/>
</dbReference>
<keyword evidence="13" id="KW-0239">DNA-directed DNA polymerase</keyword>
<keyword evidence="12" id="KW-0227">DNA damage</keyword>
<feature type="compositionally biased region" description="Basic and acidic residues" evidence="20">
    <location>
        <begin position="348"/>
        <end position="359"/>
    </location>
</feature>
<dbReference type="PRINTS" id="PR00869">
    <property type="entry name" value="DNAPOLX"/>
</dbReference>
<keyword evidence="17" id="KW-0456">Lyase</keyword>
<dbReference type="InterPro" id="IPR029398">
    <property type="entry name" value="PolB_thumb"/>
</dbReference>
<dbReference type="GO" id="GO:0016829">
    <property type="term" value="F:lyase activity"/>
    <property type="evidence" value="ECO:0007669"/>
    <property type="project" value="UniProtKB-KW"/>
</dbReference>
<evidence type="ECO:0000256" key="15">
    <source>
        <dbReference type="ARBA" id="ARBA00023204"/>
    </source>
</evidence>
<feature type="compositionally biased region" description="Basic residues" evidence="20">
    <location>
        <begin position="229"/>
        <end position="244"/>
    </location>
</feature>
<dbReference type="Gene3D" id="3.40.50.10190">
    <property type="entry name" value="BRCT domain"/>
    <property type="match status" value="1"/>
</dbReference>
<dbReference type="PROSITE" id="PS00375">
    <property type="entry name" value="UDPGT"/>
    <property type="match status" value="1"/>
</dbReference>
<dbReference type="SUPFAM" id="SSF53756">
    <property type="entry name" value="UDP-Glycosyltransferase/glycogen phosphorylase"/>
    <property type="match status" value="1"/>
</dbReference>
<protein>
    <recommendedName>
        <fullName evidence="6">DNA polymerase lambda</fullName>
        <ecNumber evidence="5">2.7.7.7</ecNumber>
    </recommendedName>
</protein>
<dbReference type="InterPro" id="IPR019843">
    <property type="entry name" value="DNA_pol-X_BS"/>
</dbReference>
<dbReference type="GO" id="GO:0008194">
    <property type="term" value="F:UDP-glycosyltransferase activity"/>
    <property type="evidence" value="ECO:0007669"/>
    <property type="project" value="InterPro"/>
</dbReference>
<dbReference type="InterPro" id="IPR027421">
    <property type="entry name" value="DNA_pol_lamdba_lyase_dom_sf"/>
</dbReference>
<accession>A0AAN9JZJ7</accession>
<keyword evidence="10" id="KW-0235">DNA replication</keyword>
<keyword evidence="14" id="KW-0238">DNA-binding</keyword>
<evidence type="ECO:0000256" key="7">
    <source>
        <dbReference type="ARBA" id="ARBA00022634"/>
    </source>
</evidence>
<dbReference type="CDD" id="cd00141">
    <property type="entry name" value="NT_POLXc"/>
    <property type="match status" value="1"/>
</dbReference>
<dbReference type="EC" id="2.7.7.7" evidence="5"/>
<dbReference type="InterPro" id="IPR028207">
    <property type="entry name" value="DNA_pol_B_palm_palm"/>
</dbReference>
<dbReference type="PROSITE" id="PS50172">
    <property type="entry name" value="BRCT"/>
    <property type="match status" value="1"/>
</dbReference>
<dbReference type="Pfam" id="PF14792">
    <property type="entry name" value="DNA_pol_B_palm"/>
    <property type="match status" value="1"/>
</dbReference>
<dbReference type="Pfam" id="PF14716">
    <property type="entry name" value="HHH_8"/>
    <property type="match status" value="1"/>
</dbReference>
<dbReference type="EMBL" id="JAYMYQ010000010">
    <property type="protein sequence ID" value="KAK7307198.1"/>
    <property type="molecule type" value="Genomic_DNA"/>
</dbReference>
<dbReference type="SUPFAM" id="SSF52113">
    <property type="entry name" value="BRCT domain"/>
    <property type="match status" value="1"/>
</dbReference>
<dbReference type="SUPFAM" id="SSF81585">
    <property type="entry name" value="PsbU/PolX domain-like"/>
    <property type="match status" value="1"/>
</dbReference>
<keyword evidence="11" id="KW-0479">Metal-binding</keyword>